<dbReference type="InterPro" id="IPR029066">
    <property type="entry name" value="PLP-binding_barrel"/>
</dbReference>
<evidence type="ECO:0000256" key="1">
    <source>
        <dbReference type="ARBA" id="ARBA00022898"/>
    </source>
</evidence>
<dbReference type="Proteomes" id="UP000265725">
    <property type="component" value="Chromosome"/>
</dbReference>
<dbReference type="PIRSF" id="PIRSF004848">
    <property type="entry name" value="YBL036c_PLPDEIII"/>
    <property type="match status" value="1"/>
</dbReference>
<evidence type="ECO:0000313" key="6">
    <source>
        <dbReference type="EMBL" id="AYC30768.1"/>
    </source>
</evidence>
<comment type="cofactor">
    <cofactor evidence="3">
        <name>pyridoxal 5'-phosphate</name>
        <dbReference type="ChEBI" id="CHEBI:597326"/>
    </cofactor>
</comment>
<dbReference type="HAMAP" id="MF_02087">
    <property type="entry name" value="PLP_homeostasis"/>
    <property type="match status" value="1"/>
</dbReference>
<keyword evidence="7" id="KW-1185">Reference proteome</keyword>
<name>A0A385YYN2_9BACL</name>
<dbReference type="RefSeq" id="WP_119884473.1">
    <property type="nucleotide sequence ID" value="NZ_CP032418.1"/>
</dbReference>
<evidence type="ECO:0000256" key="2">
    <source>
        <dbReference type="HAMAP-Rule" id="MF_02087"/>
    </source>
</evidence>
<dbReference type="CDD" id="cd00635">
    <property type="entry name" value="PLPDE_III_YBL036c_like"/>
    <property type="match status" value="1"/>
</dbReference>
<dbReference type="PANTHER" id="PTHR10146:SF14">
    <property type="entry name" value="PYRIDOXAL PHOSPHATE HOMEOSTASIS PROTEIN"/>
    <property type="match status" value="1"/>
</dbReference>
<dbReference type="InterPro" id="IPR011078">
    <property type="entry name" value="PyrdxlP_homeostasis"/>
</dbReference>
<feature type="modified residue" description="N6-(pyridoxal phosphate)lysine" evidence="2 3">
    <location>
        <position position="37"/>
    </location>
</feature>
<dbReference type="InterPro" id="IPR001608">
    <property type="entry name" value="Ala_racemase_N"/>
</dbReference>
<gene>
    <name evidence="6" type="ORF">D3873_04485</name>
</gene>
<dbReference type="KEGG" id="paek:D3873_04485"/>
<reference evidence="7" key="1">
    <citation type="submission" date="2018-09" db="EMBL/GenBank/DDBJ databases">
        <authorList>
            <person name="Zhu H."/>
        </authorList>
    </citation>
    <scope>NUCLEOTIDE SEQUENCE [LARGE SCALE GENOMIC DNA]</scope>
    <source>
        <strain evidence="7">K2R23-3</strain>
    </source>
</reference>
<protein>
    <recommendedName>
        <fullName evidence="2">Pyridoxal phosphate homeostasis protein</fullName>
        <shortName evidence="2">PLP homeostasis protein</shortName>
    </recommendedName>
</protein>
<accession>A0A385YYN2</accession>
<dbReference type="Gene3D" id="3.20.20.10">
    <property type="entry name" value="Alanine racemase"/>
    <property type="match status" value="1"/>
</dbReference>
<evidence type="ECO:0000256" key="4">
    <source>
        <dbReference type="RuleBase" id="RU004514"/>
    </source>
</evidence>
<feature type="domain" description="Alanine racemase N-terminal" evidence="5">
    <location>
        <begin position="25"/>
        <end position="224"/>
    </location>
</feature>
<dbReference type="SUPFAM" id="SSF51419">
    <property type="entry name" value="PLP-binding barrel"/>
    <property type="match status" value="1"/>
</dbReference>
<sequence>MTSSVKHNLESIQTKIEQACLKSNRDAQSVQLIAVTKAVSVERTQESVDAGILHLGENRPEGFLEKVSNVKGEITWHYIGSLQTRKVKDVLPSIDVLHSLDRLSLANEIQKRATTTIDCFVQVNVSGEASKHGVAPDALHSFIKEIGNYPSIRIIGLMTMAPLTEDTAIVRDVFQKLKQLQVEIHDLAISYAPCTETSMGMSGDFEIAIEEGATYIRIGTSLVGE</sequence>
<dbReference type="AlphaFoldDB" id="A0A385YYN2"/>
<evidence type="ECO:0000256" key="3">
    <source>
        <dbReference type="PIRSR" id="PIRSR004848-1"/>
    </source>
</evidence>
<organism evidence="6 7">
    <name type="scientific">Paenisporosarcina cavernae</name>
    <dbReference type="NCBI Taxonomy" id="2320858"/>
    <lineage>
        <taxon>Bacteria</taxon>
        <taxon>Bacillati</taxon>
        <taxon>Bacillota</taxon>
        <taxon>Bacilli</taxon>
        <taxon>Bacillales</taxon>
        <taxon>Caryophanaceae</taxon>
        <taxon>Paenisporosarcina</taxon>
    </lineage>
</organism>
<evidence type="ECO:0000313" key="7">
    <source>
        <dbReference type="Proteomes" id="UP000265725"/>
    </source>
</evidence>
<dbReference type="EMBL" id="CP032418">
    <property type="protein sequence ID" value="AYC30768.1"/>
    <property type="molecule type" value="Genomic_DNA"/>
</dbReference>
<evidence type="ECO:0000259" key="5">
    <source>
        <dbReference type="Pfam" id="PF01168"/>
    </source>
</evidence>
<keyword evidence="1 2" id="KW-0663">Pyridoxal phosphate</keyword>
<proteinExistence type="inferred from homology"/>
<dbReference type="OrthoDB" id="9804072at2"/>
<dbReference type="NCBIfam" id="TIGR00044">
    <property type="entry name" value="YggS family pyridoxal phosphate-dependent enzyme"/>
    <property type="match status" value="1"/>
</dbReference>
<comment type="similarity">
    <text evidence="2 4">Belongs to the pyridoxal phosphate-binding protein YggS/PROSC family.</text>
</comment>
<dbReference type="PANTHER" id="PTHR10146">
    <property type="entry name" value="PROLINE SYNTHETASE CO-TRANSCRIBED BACTERIAL HOMOLOG PROTEIN"/>
    <property type="match status" value="1"/>
</dbReference>
<comment type="function">
    <text evidence="2">Pyridoxal 5'-phosphate (PLP)-binding protein, which is involved in PLP homeostasis.</text>
</comment>
<dbReference type="FunFam" id="3.20.20.10:FF:000011">
    <property type="entry name" value="Pyridoxal phosphate homeostasis protein"/>
    <property type="match status" value="1"/>
</dbReference>
<dbReference type="GO" id="GO:0030170">
    <property type="term" value="F:pyridoxal phosphate binding"/>
    <property type="evidence" value="ECO:0007669"/>
    <property type="project" value="UniProtKB-UniRule"/>
</dbReference>
<dbReference type="Pfam" id="PF01168">
    <property type="entry name" value="Ala_racemase_N"/>
    <property type="match status" value="1"/>
</dbReference>